<dbReference type="GO" id="GO:0040014">
    <property type="term" value="P:regulation of multicellular organism growth"/>
    <property type="evidence" value="ECO:0007669"/>
    <property type="project" value="InterPro"/>
</dbReference>
<feature type="non-terminal residue" evidence="28">
    <location>
        <position position="583"/>
    </location>
</feature>
<evidence type="ECO:0000256" key="15">
    <source>
        <dbReference type="ARBA" id="ARBA00030546"/>
    </source>
</evidence>
<dbReference type="PANTHER" id="PTHR31291">
    <property type="entry name" value="ALPHA-KETOGLUTARATE-DEPENDENT DIOXYGENASE FTO"/>
    <property type="match status" value="1"/>
</dbReference>
<evidence type="ECO:0000256" key="4">
    <source>
        <dbReference type="ARBA" id="ARBA00006264"/>
    </source>
</evidence>
<comment type="catalytic activity">
    <reaction evidence="23">
        <text>a 5'-end (N(7)-methyl 5'-triphosphoguanosine)-(N(6),2'-O-dimethyladenosine) in U6 snRNA + 2-oxoglutarate + O2 = a 5'-end (N(7)-methyl 5'-triphosphoguanosine)-(2'-O-methyladenosine) in U6 snRNA + formaldehyde + succinate + CO2</text>
        <dbReference type="Rhea" id="RHEA:57904"/>
        <dbReference type="Rhea" id="RHEA-COMP:15030"/>
        <dbReference type="Rhea" id="RHEA-COMP:15031"/>
        <dbReference type="ChEBI" id="CHEBI:15379"/>
        <dbReference type="ChEBI" id="CHEBI:16526"/>
        <dbReference type="ChEBI" id="CHEBI:16810"/>
        <dbReference type="ChEBI" id="CHEBI:16842"/>
        <dbReference type="ChEBI" id="CHEBI:30031"/>
        <dbReference type="ChEBI" id="CHEBI:85958"/>
        <dbReference type="ChEBI" id="CHEBI:85959"/>
    </reaction>
</comment>
<dbReference type="GO" id="GO:0035516">
    <property type="term" value="F:broad specificity oxidative DNA demethylase activity"/>
    <property type="evidence" value="ECO:0007669"/>
    <property type="project" value="InterPro"/>
</dbReference>
<comment type="cofactor">
    <cofactor evidence="1">
        <name>Fe(2+)</name>
        <dbReference type="ChEBI" id="CHEBI:29033"/>
    </cofactor>
</comment>
<evidence type="ECO:0000256" key="10">
    <source>
        <dbReference type="ARBA" id="ARBA00022990"/>
    </source>
</evidence>
<dbReference type="Pfam" id="PF12934">
    <property type="entry name" value="FTO_CTD"/>
    <property type="match status" value="1"/>
</dbReference>
<evidence type="ECO:0000256" key="7">
    <source>
        <dbReference type="ARBA" id="ARBA00022490"/>
    </source>
</evidence>
<evidence type="ECO:0000256" key="21">
    <source>
        <dbReference type="ARBA" id="ARBA00047457"/>
    </source>
</evidence>
<dbReference type="GO" id="GO:0005737">
    <property type="term" value="C:cytoplasm"/>
    <property type="evidence" value="ECO:0007669"/>
    <property type="project" value="UniProtKB-SubCell"/>
</dbReference>
<evidence type="ECO:0000256" key="18">
    <source>
        <dbReference type="ARBA" id="ARBA00032169"/>
    </source>
</evidence>
<dbReference type="FunFam" id="2.60.120.590:FF:000001">
    <property type="entry name" value="FTO, alpha-ketoglutarate dependent dioxygenase"/>
    <property type="match status" value="1"/>
</dbReference>
<keyword evidence="11" id="KW-0560">Oxidoreductase</keyword>
<dbReference type="GO" id="GO:0042245">
    <property type="term" value="P:RNA repair"/>
    <property type="evidence" value="ECO:0007669"/>
    <property type="project" value="InterPro"/>
</dbReference>
<dbReference type="EMBL" id="JAHGAV010000035">
    <property type="protein sequence ID" value="KAG6936206.1"/>
    <property type="molecule type" value="Genomic_DNA"/>
</dbReference>
<evidence type="ECO:0000256" key="13">
    <source>
        <dbReference type="ARBA" id="ARBA00023242"/>
    </source>
</evidence>
<dbReference type="InterPro" id="IPR024366">
    <property type="entry name" value="FTO_C"/>
</dbReference>
<dbReference type="OrthoDB" id="46257at2759"/>
<dbReference type="GO" id="GO:0016607">
    <property type="term" value="C:nuclear speck"/>
    <property type="evidence" value="ECO:0007669"/>
    <property type="project" value="UniProtKB-SubCell"/>
</dbReference>
<keyword evidence="13" id="KW-0539">Nucleus</keyword>
<evidence type="ECO:0000256" key="26">
    <source>
        <dbReference type="SAM" id="MobiDB-lite"/>
    </source>
</evidence>
<comment type="subunit">
    <text evidence="20">Monomer. May also exist as homodimer.</text>
</comment>
<evidence type="ECO:0000256" key="23">
    <source>
        <dbReference type="ARBA" id="ARBA00048582"/>
    </source>
</evidence>
<evidence type="ECO:0000256" key="8">
    <source>
        <dbReference type="ARBA" id="ARBA00022723"/>
    </source>
</evidence>
<dbReference type="GO" id="GO:0008198">
    <property type="term" value="F:ferrous iron binding"/>
    <property type="evidence" value="ECO:0007669"/>
    <property type="project" value="TreeGrafter"/>
</dbReference>
<dbReference type="Gene3D" id="1.20.58.1470">
    <property type="entry name" value="FTO C-terminal domain"/>
    <property type="match status" value="1"/>
</dbReference>
<organism evidence="28 29">
    <name type="scientific">Chelydra serpentina</name>
    <name type="common">Snapping turtle</name>
    <name type="synonym">Testudo serpentina</name>
    <dbReference type="NCBI Taxonomy" id="8475"/>
    <lineage>
        <taxon>Eukaryota</taxon>
        <taxon>Metazoa</taxon>
        <taxon>Chordata</taxon>
        <taxon>Craniata</taxon>
        <taxon>Vertebrata</taxon>
        <taxon>Euteleostomi</taxon>
        <taxon>Archelosauria</taxon>
        <taxon>Testudinata</taxon>
        <taxon>Testudines</taxon>
        <taxon>Cryptodira</taxon>
        <taxon>Durocryptodira</taxon>
        <taxon>Americhelydia</taxon>
        <taxon>Chelydroidea</taxon>
        <taxon>Chelydridae</taxon>
        <taxon>Chelydra</taxon>
    </lineage>
</organism>
<sequence>AGGRKLKRLLGGRARRCGAPHASGAALEPGSMKRRAGASENKAAKKQKLLEELGESWLPYLTPRDAEFHQLATHGAQQSCSLAQSLLPHMCQESGEMVIFSALWVLAAALFSKQWKTRYSKLLLRKAEKIPQELHHIVQEAFLTLQKHDCFFQDLVRIKGKDFLTPVSRILIGNPGCTYKYLNTRLFTVPWPMEDYEIKYCHPELFAACKALIRLNDYLNIEAVQALQGQIFSETKETEDTAVSDREQDFSTFIKGSLLEDQSSLYTPRNDCNSLKHRTSYNLTLLNYMDPLQMPYLKQEPYFGMGNMAVSWHHDENLVERSTVAVYSYSCEGSTSDKVNEQDVEGRDPADWHVGLKVAWDIKTPGLAIPLHPGDCYFMLDDLNMTHQHCVLAGFQPRFSSTHRVAECSTGTLEYIFGQCEIALQNLQVDSDSAALSLKSLEVQVVKEVEGIHNEVEFEWLRQFWFQGKRYRKCTDWWFEPMAKLEEFWKKMEFMTSLVLCEVGKGERTMEQRNEIISCFLPLLTERQELRKEWTARCQCQLAVSLPEEQKPDCHPLWKDDDPSMPLPYDLEEVIANLQTVLE</sequence>
<comment type="similarity">
    <text evidence="4">Belongs to the fto family.</text>
</comment>
<dbReference type="Proteomes" id="UP000765507">
    <property type="component" value="Unassembled WGS sequence"/>
</dbReference>
<evidence type="ECO:0000256" key="20">
    <source>
        <dbReference type="ARBA" id="ARBA00046452"/>
    </source>
</evidence>
<evidence type="ECO:0000313" key="28">
    <source>
        <dbReference type="EMBL" id="KAG6936206.1"/>
    </source>
</evidence>
<evidence type="ECO:0000256" key="6">
    <source>
        <dbReference type="ARBA" id="ARBA00013477"/>
    </source>
</evidence>
<reference evidence="28 29" key="1">
    <citation type="journal article" date="2020" name="G3 (Bethesda)">
        <title>Draft Genome of the Common Snapping Turtle, Chelydra serpentina, a Model for Phenotypic Plasticity in Reptiles.</title>
        <authorList>
            <person name="Das D."/>
            <person name="Singh S.K."/>
            <person name="Bierstedt J."/>
            <person name="Erickson A."/>
            <person name="Galli G.L.J."/>
            <person name="Crossley D.A. 2nd"/>
            <person name="Rhen T."/>
        </authorList>
    </citation>
    <scope>NUCLEOTIDE SEQUENCE [LARGE SCALE GENOMIC DNA]</scope>
    <source>
        <strain evidence="28">KW</strain>
    </source>
</reference>
<evidence type="ECO:0000313" key="29">
    <source>
        <dbReference type="Proteomes" id="UP000765507"/>
    </source>
</evidence>
<accession>A0A8T1T3W2</accession>
<name>A0A8T1T3W2_CHESE</name>
<proteinExistence type="inferred from homology"/>
<evidence type="ECO:0000256" key="25">
    <source>
        <dbReference type="ARBA" id="ARBA00049565"/>
    </source>
</evidence>
<evidence type="ECO:0000256" key="22">
    <source>
        <dbReference type="ARBA" id="ARBA00048158"/>
    </source>
</evidence>
<evidence type="ECO:0000259" key="27">
    <source>
        <dbReference type="SMART" id="SM01223"/>
    </source>
</evidence>
<dbReference type="InterPro" id="IPR024367">
    <property type="entry name" value="FTO_cat_dom"/>
</dbReference>
<keyword evidence="12" id="KW-0408">Iron</keyword>
<feature type="region of interest" description="Disordered" evidence="26">
    <location>
        <begin position="16"/>
        <end position="40"/>
    </location>
</feature>
<dbReference type="AlphaFoldDB" id="A0A8T1T3W2"/>
<evidence type="ECO:0000256" key="12">
    <source>
        <dbReference type="ARBA" id="ARBA00023004"/>
    </source>
</evidence>
<dbReference type="PANTHER" id="PTHR31291:SF2">
    <property type="entry name" value="ALPHA-KETOGLUTARATE-DEPENDENT DIOXYGENASE FTO"/>
    <property type="match status" value="1"/>
</dbReference>
<dbReference type="InterPro" id="IPR038413">
    <property type="entry name" value="FTO_C_sf"/>
</dbReference>
<comment type="subcellular location">
    <subcellularLocation>
        <location evidence="3">Cytoplasm</location>
    </subcellularLocation>
    <subcellularLocation>
        <location evidence="2">Nucleus speckle</location>
    </subcellularLocation>
</comment>
<dbReference type="EC" id="1.14.11.53" evidence="5"/>
<dbReference type="GO" id="GO:0006307">
    <property type="term" value="P:DNA alkylation repair"/>
    <property type="evidence" value="ECO:0007669"/>
    <property type="project" value="InterPro"/>
</dbReference>
<dbReference type="FunFam" id="1.20.58.1470:FF:000001">
    <property type="entry name" value="FTO, alpha-ketoglutarate dependent dioxygenase"/>
    <property type="match status" value="1"/>
</dbReference>
<comment type="catalytic activity">
    <reaction evidence="25">
        <text>a 5'-end (N(7)-methyl 5'-triphosphoguanosine)-(N(6),2'-O-dimethyladenosine) in mRNA + 2-oxoglutarate + O2 = a 5'-end (N(7)-methyl 5'-triphosphoguanosine)-(2'-O-methyladenosine) in mRNA + formaldehyde + succinate + CO2</text>
        <dbReference type="Rhea" id="RHEA:57896"/>
        <dbReference type="Rhea" id="RHEA-COMP:11518"/>
        <dbReference type="Rhea" id="RHEA-COMP:11519"/>
        <dbReference type="ChEBI" id="CHEBI:15379"/>
        <dbReference type="ChEBI" id="CHEBI:16526"/>
        <dbReference type="ChEBI" id="CHEBI:16810"/>
        <dbReference type="ChEBI" id="CHEBI:16842"/>
        <dbReference type="ChEBI" id="CHEBI:30031"/>
        <dbReference type="ChEBI" id="CHEBI:85958"/>
        <dbReference type="ChEBI" id="CHEBI:85959"/>
    </reaction>
</comment>
<keyword evidence="8" id="KW-0479">Metal-binding</keyword>
<dbReference type="Pfam" id="PF12933">
    <property type="entry name" value="FTO_NTD"/>
    <property type="match status" value="1"/>
</dbReference>
<dbReference type="InterPro" id="IPR037151">
    <property type="entry name" value="AlkB-like_sf"/>
</dbReference>
<keyword evidence="10" id="KW-0007">Acetylation</keyword>
<evidence type="ECO:0000256" key="19">
    <source>
        <dbReference type="ARBA" id="ARBA00032950"/>
    </source>
</evidence>
<comment type="caution">
    <text evidence="28">The sequence shown here is derived from an EMBL/GenBank/DDBJ whole genome shotgun (WGS) entry which is preliminary data.</text>
</comment>
<keyword evidence="7" id="KW-0963">Cytoplasm</keyword>
<comment type="catalytic activity">
    <reaction evidence="24">
        <text>N(6)-methyladenosine in U6 snRNA + 2-oxoglutarate + O2 = adenosine in U6 snRNA + formaldehyde + succinate + CO2</text>
        <dbReference type="Rhea" id="RHEA:57900"/>
        <dbReference type="Rhea" id="RHEA-COMP:13573"/>
        <dbReference type="Rhea" id="RHEA-COMP:13574"/>
        <dbReference type="ChEBI" id="CHEBI:15379"/>
        <dbReference type="ChEBI" id="CHEBI:16526"/>
        <dbReference type="ChEBI" id="CHEBI:16810"/>
        <dbReference type="ChEBI" id="CHEBI:16842"/>
        <dbReference type="ChEBI" id="CHEBI:30031"/>
        <dbReference type="ChEBI" id="CHEBI:74411"/>
        <dbReference type="ChEBI" id="CHEBI:74449"/>
    </reaction>
</comment>
<evidence type="ECO:0000256" key="9">
    <source>
        <dbReference type="ARBA" id="ARBA00022964"/>
    </source>
</evidence>
<keyword evidence="9 28" id="KW-0223">Dioxygenase</keyword>
<evidence type="ECO:0000256" key="14">
    <source>
        <dbReference type="ARBA" id="ARBA00030404"/>
    </source>
</evidence>
<evidence type="ECO:0000256" key="16">
    <source>
        <dbReference type="ARBA" id="ARBA00030557"/>
    </source>
</evidence>
<evidence type="ECO:0000256" key="17">
    <source>
        <dbReference type="ARBA" id="ARBA00031046"/>
    </source>
</evidence>
<evidence type="ECO:0000256" key="1">
    <source>
        <dbReference type="ARBA" id="ARBA00001954"/>
    </source>
</evidence>
<dbReference type="Gene3D" id="2.60.120.590">
    <property type="entry name" value="Alpha-ketoglutarate-dependent dioxygenase AlkB-like"/>
    <property type="match status" value="1"/>
</dbReference>
<keyword evidence="29" id="KW-1185">Reference proteome</keyword>
<evidence type="ECO:0000256" key="24">
    <source>
        <dbReference type="ARBA" id="ARBA00049056"/>
    </source>
</evidence>
<evidence type="ECO:0000256" key="3">
    <source>
        <dbReference type="ARBA" id="ARBA00004496"/>
    </source>
</evidence>
<comment type="catalytic activity">
    <reaction evidence="21">
        <text>an N(1)-methyladenosine in tRNA + 2-oxoglutarate + O2 = an adenosine in tRNA + formaldehyde + succinate + CO2</text>
        <dbReference type="Rhea" id="RHEA:54576"/>
        <dbReference type="Rhea" id="RHEA-COMP:10242"/>
        <dbReference type="Rhea" id="RHEA-COMP:12312"/>
        <dbReference type="ChEBI" id="CHEBI:15379"/>
        <dbReference type="ChEBI" id="CHEBI:16526"/>
        <dbReference type="ChEBI" id="CHEBI:16810"/>
        <dbReference type="ChEBI" id="CHEBI:16842"/>
        <dbReference type="ChEBI" id="CHEBI:30031"/>
        <dbReference type="ChEBI" id="CHEBI:74411"/>
        <dbReference type="ChEBI" id="CHEBI:74491"/>
    </reaction>
</comment>
<dbReference type="GO" id="GO:1990931">
    <property type="term" value="F:mRNA N6-methyladenosine dioxygenase activity"/>
    <property type="evidence" value="ECO:0007669"/>
    <property type="project" value="UniProtKB-EC"/>
</dbReference>
<dbReference type="SMART" id="SM01223">
    <property type="entry name" value="FTO_NTD"/>
    <property type="match status" value="1"/>
</dbReference>
<dbReference type="InterPro" id="IPR032868">
    <property type="entry name" value="FTO"/>
</dbReference>
<gene>
    <name evidence="28" type="primary">FTO</name>
    <name evidence="28" type="ORF">G0U57_013214</name>
</gene>
<comment type="catalytic activity">
    <reaction evidence="22">
        <text>an N(6)-methyladenosine in mRNA + 2-oxoglutarate + O2 = an adenosine in mRNA + formaldehyde + succinate + CO2</text>
        <dbReference type="Rhea" id="RHEA:49520"/>
        <dbReference type="Rhea" id="RHEA-COMP:12414"/>
        <dbReference type="Rhea" id="RHEA-COMP:12417"/>
        <dbReference type="ChEBI" id="CHEBI:15379"/>
        <dbReference type="ChEBI" id="CHEBI:16526"/>
        <dbReference type="ChEBI" id="CHEBI:16810"/>
        <dbReference type="ChEBI" id="CHEBI:16842"/>
        <dbReference type="ChEBI" id="CHEBI:30031"/>
        <dbReference type="ChEBI" id="CHEBI:74411"/>
        <dbReference type="ChEBI" id="CHEBI:74449"/>
        <dbReference type="EC" id="1.14.11.53"/>
    </reaction>
</comment>
<protein>
    <recommendedName>
        <fullName evidence="6">Alpha-ketoglutarate-dependent dioxygenase FTO</fullName>
        <ecNumber evidence="5">1.14.11.53</ecNumber>
    </recommendedName>
    <alternativeName>
        <fullName evidence="17">Fat mass and obesity-associated protein</fullName>
    </alternativeName>
    <alternativeName>
        <fullName evidence="14">U6 small nuclear RNA (2'-O-methyladenosine-N(6)-)-demethylase FTO</fullName>
    </alternativeName>
    <alternativeName>
        <fullName evidence="15">U6 small nuclear RNA N(6)-methyladenosine-demethylase FTO</fullName>
    </alternativeName>
    <alternativeName>
        <fullName evidence="18">mRNA (2'-O-methyladenosine-N(6)-)-demethylase FTO</fullName>
    </alternativeName>
    <alternativeName>
        <fullName evidence="19">mRNA N(6)-methyladenosine demethylase FTO</fullName>
    </alternativeName>
    <alternativeName>
        <fullName evidence="16">tRNA N1-methyl adenine demethylase FTO</fullName>
    </alternativeName>
</protein>
<evidence type="ECO:0000256" key="2">
    <source>
        <dbReference type="ARBA" id="ARBA00004324"/>
    </source>
</evidence>
<feature type="domain" description="Alpha-ketoglutarate-dependent dioxygenase FTO catalytic" evidence="27">
    <location>
        <begin position="108"/>
        <end position="408"/>
    </location>
</feature>
<evidence type="ECO:0000256" key="5">
    <source>
        <dbReference type="ARBA" id="ARBA00012931"/>
    </source>
</evidence>
<evidence type="ECO:0000256" key="11">
    <source>
        <dbReference type="ARBA" id="ARBA00023002"/>
    </source>
</evidence>